<dbReference type="NCBIfam" id="TIGR02673">
    <property type="entry name" value="FtsE"/>
    <property type="match status" value="1"/>
</dbReference>
<dbReference type="SMART" id="SM00382">
    <property type="entry name" value="AAA"/>
    <property type="match status" value="1"/>
</dbReference>
<comment type="similarity">
    <text evidence="1 10">Belongs to the ABC transporter superfamily.</text>
</comment>
<dbReference type="Pfam" id="PF00005">
    <property type="entry name" value="ABC_tran"/>
    <property type="match status" value="1"/>
</dbReference>
<keyword evidence="9 10" id="KW-0131">Cell cycle</keyword>
<protein>
    <recommendedName>
        <fullName evidence="2 10">Cell division ATP-binding protein FtsE</fullName>
    </recommendedName>
</protein>
<dbReference type="GO" id="GO:0051301">
    <property type="term" value="P:cell division"/>
    <property type="evidence" value="ECO:0007669"/>
    <property type="project" value="UniProtKB-UniRule"/>
</dbReference>
<dbReference type="GO" id="GO:0005524">
    <property type="term" value="F:ATP binding"/>
    <property type="evidence" value="ECO:0007669"/>
    <property type="project" value="UniProtKB-UniRule"/>
</dbReference>
<dbReference type="InterPro" id="IPR015854">
    <property type="entry name" value="ABC_transpr_LolD-like"/>
</dbReference>
<keyword evidence="4 10" id="KW-1003">Cell membrane</keyword>
<dbReference type="Gene3D" id="3.40.50.300">
    <property type="entry name" value="P-loop containing nucleotide triphosphate hydrolases"/>
    <property type="match status" value="1"/>
</dbReference>
<evidence type="ECO:0000313" key="12">
    <source>
        <dbReference type="Proteomes" id="UP000254879"/>
    </source>
</evidence>
<evidence type="ECO:0000313" key="11">
    <source>
        <dbReference type="EMBL" id="STY44420.1"/>
    </source>
</evidence>
<dbReference type="InterPro" id="IPR003593">
    <property type="entry name" value="AAA+_ATPase"/>
</dbReference>
<dbReference type="PANTHER" id="PTHR24220">
    <property type="entry name" value="IMPORT ATP-BINDING PROTEIN"/>
    <property type="match status" value="1"/>
</dbReference>
<dbReference type="InterPro" id="IPR027417">
    <property type="entry name" value="P-loop_NTPase"/>
</dbReference>
<name>A0A378MDI1_LISGR</name>
<dbReference type="FunFam" id="3.40.50.300:FF:000056">
    <property type="entry name" value="Cell division ATP-binding protein FtsE"/>
    <property type="match status" value="1"/>
</dbReference>
<keyword evidence="8 10" id="KW-0472">Membrane</keyword>
<dbReference type="PANTHER" id="PTHR24220:SF470">
    <property type="entry name" value="CELL DIVISION ATP-BINDING PROTEIN FTSE"/>
    <property type="match status" value="1"/>
</dbReference>
<comment type="subunit">
    <text evidence="10">Homodimer. Forms a membrane-associated complex with FtsX.</text>
</comment>
<dbReference type="InterPro" id="IPR017871">
    <property type="entry name" value="ABC_transporter-like_CS"/>
</dbReference>
<dbReference type="InterPro" id="IPR003439">
    <property type="entry name" value="ABC_transporter-like_ATP-bd"/>
</dbReference>
<dbReference type="SUPFAM" id="SSF52540">
    <property type="entry name" value="P-loop containing nucleoside triphosphate hydrolases"/>
    <property type="match status" value="1"/>
</dbReference>
<dbReference type="EMBL" id="UGPG01000001">
    <property type="protein sequence ID" value="STY44420.1"/>
    <property type="molecule type" value="Genomic_DNA"/>
</dbReference>
<keyword evidence="7 10" id="KW-0067">ATP-binding</keyword>
<evidence type="ECO:0000256" key="7">
    <source>
        <dbReference type="ARBA" id="ARBA00022840"/>
    </source>
</evidence>
<keyword evidence="6 10" id="KW-0547">Nucleotide-binding</keyword>
<dbReference type="OrthoDB" id="9791546at2"/>
<dbReference type="RefSeq" id="WP_003758860.1">
    <property type="nucleotide sequence ID" value="NZ_CABKNG010000002.1"/>
</dbReference>
<dbReference type="PROSITE" id="PS00211">
    <property type="entry name" value="ABC_TRANSPORTER_1"/>
    <property type="match status" value="1"/>
</dbReference>
<reference evidence="11 12" key="1">
    <citation type="submission" date="2018-06" db="EMBL/GenBank/DDBJ databases">
        <authorList>
            <consortium name="Pathogen Informatics"/>
            <person name="Doyle S."/>
        </authorList>
    </citation>
    <scope>NUCLEOTIDE SEQUENCE [LARGE SCALE GENOMIC DNA]</scope>
    <source>
        <strain evidence="12">NCTC 10815</strain>
    </source>
</reference>
<evidence type="ECO:0000256" key="9">
    <source>
        <dbReference type="ARBA" id="ARBA00023306"/>
    </source>
</evidence>
<keyword evidence="3" id="KW-0813">Transport</keyword>
<dbReference type="AlphaFoldDB" id="A0A378MDI1"/>
<dbReference type="PROSITE" id="PS50893">
    <property type="entry name" value="ABC_TRANSPORTER_2"/>
    <property type="match status" value="1"/>
</dbReference>
<evidence type="ECO:0000256" key="2">
    <source>
        <dbReference type="ARBA" id="ARBA00020019"/>
    </source>
</evidence>
<comment type="function">
    <text evidence="10">Part of the ABC transporter FtsEX involved in cellular division.</text>
</comment>
<comment type="subcellular location">
    <subcellularLocation>
        <location evidence="10">Cell membrane</location>
        <topology evidence="10">Peripheral membrane protein</topology>
        <orientation evidence="10">Cytoplasmic side</orientation>
    </subcellularLocation>
</comment>
<evidence type="ECO:0000256" key="4">
    <source>
        <dbReference type="ARBA" id="ARBA00022475"/>
    </source>
</evidence>
<dbReference type="GO" id="GO:0022857">
    <property type="term" value="F:transmembrane transporter activity"/>
    <property type="evidence" value="ECO:0007669"/>
    <property type="project" value="TreeGrafter"/>
</dbReference>
<dbReference type="GO" id="GO:0005886">
    <property type="term" value="C:plasma membrane"/>
    <property type="evidence" value="ECO:0007669"/>
    <property type="project" value="UniProtKB-SubCell"/>
</dbReference>
<dbReference type="InterPro" id="IPR005286">
    <property type="entry name" value="Cell_div_FtsE"/>
</dbReference>
<sequence>MILMEDVYKKYPNGITAANGLNVHIKQGEFVYVVGPSGAGKSTFIKMIYREERATKGNIRVDSFDLINMKNREVPYLRRHVGVVFQDYKLLQSKTVYENIAYAMEVVEAEPAVIKERVMEVLDLVNLKHKVRMLPDELSGGEQQRISIARSIANMPKVLIADEPTGNLDPDTSWEIMNILEEISNRGTTIVMATHNKEIVNTLKHRVIAIENGRIVRDEEQGEYGYEI</sequence>
<evidence type="ECO:0000256" key="10">
    <source>
        <dbReference type="RuleBase" id="RU365094"/>
    </source>
</evidence>
<evidence type="ECO:0000256" key="3">
    <source>
        <dbReference type="ARBA" id="ARBA00022448"/>
    </source>
</evidence>
<gene>
    <name evidence="10 11" type="primary">ftsE</name>
    <name evidence="11" type="ORF">NCTC10815_01762</name>
</gene>
<evidence type="ECO:0000256" key="1">
    <source>
        <dbReference type="ARBA" id="ARBA00005417"/>
    </source>
</evidence>
<evidence type="ECO:0000256" key="8">
    <source>
        <dbReference type="ARBA" id="ARBA00023136"/>
    </source>
</evidence>
<evidence type="ECO:0000256" key="5">
    <source>
        <dbReference type="ARBA" id="ARBA00022618"/>
    </source>
</evidence>
<keyword evidence="5 10" id="KW-0132">Cell division</keyword>
<accession>A0A378MDI1</accession>
<evidence type="ECO:0000256" key="6">
    <source>
        <dbReference type="ARBA" id="ARBA00022741"/>
    </source>
</evidence>
<dbReference type="Proteomes" id="UP000254879">
    <property type="component" value="Unassembled WGS sequence"/>
</dbReference>
<proteinExistence type="inferred from homology"/>
<organism evidence="11 12">
    <name type="scientific">Listeria grayi</name>
    <name type="common">Listeria murrayi</name>
    <dbReference type="NCBI Taxonomy" id="1641"/>
    <lineage>
        <taxon>Bacteria</taxon>
        <taxon>Bacillati</taxon>
        <taxon>Bacillota</taxon>
        <taxon>Bacilli</taxon>
        <taxon>Bacillales</taxon>
        <taxon>Listeriaceae</taxon>
        <taxon>Listeria</taxon>
    </lineage>
</organism>
<dbReference type="GO" id="GO:0016887">
    <property type="term" value="F:ATP hydrolysis activity"/>
    <property type="evidence" value="ECO:0007669"/>
    <property type="project" value="InterPro"/>
</dbReference>